<dbReference type="RefSeq" id="WP_084310656.1">
    <property type="nucleotide sequence ID" value="NZ_FNIJ01000005.1"/>
</dbReference>
<reference evidence="11" key="1">
    <citation type="submission" date="2016-10" db="EMBL/GenBank/DDBJ databases">
        <authorList>
            <person name="Varghese N."/>
            <person name="Submissions S."/>
        </authorList>
    </citation>
    <scope>NUCLEOTIDE SEQUENCE [LARGE SCALE GENOMIC DNA]</scope>
    <source>
        <strain evidence="11">JCM 21621</strain>
    </source>
</reference>
<dbReference type="Gene3D" id="1.20.140.10">
    <property type="entry name" value="Butyryl-CoA Dehydrogenase, subunit A, domain 3"/>
    <property type="match status" value="1"/>
</dbReference>
<keyword evidence="11" id="KW-1185">Reference proteome</keyword>
<dbReference type="Proteomes" id="UP000242957">
    <property type="component" value="Unassembled WGS sequence"/>
</dbReference>
<dbReference type="GO" id="GO:0050660">
    <property type="term" value="F:flavin adenine dinucleotide binding"/>
    <property type="evidence" value="ECO:0007669"/>
    <property type="project" value="InterPro"/>
</dbReference>
<evidence type="ECO:0000256" key="2">
    <source>
        <dbReference type="ARBA" id="ARBA00009347"/>
    </source>
</evidence>
<comment type="similarity">
    <text evidence="2 6">Belongs to the acyl-CoA dehydrogenase family.</text>
</comment>
<dbReference type="SUPFAM" id="SSF56645">
    <property type="entry name" value="Acyl-CoA dehydrogenase NM domain-like"/>
    <property type="match status" value="1"/>
</dbReference>
<protein>
    <recommendedName>
        <fullName evidence="12">Acyl-CoA dehydrogenase</fullName>
    </recommendedName>
</protein>
<dbReference type="Gene3D" id="1.10.540.10">
    <property type="entry name" value="Acyl-CoA dehydrogenase/oxidase, N-terminal domain"/>
    <property type="match status" value="1"/>
</dbReference>
<dbReference type="PANTHER" id="PTHR43884">
    <property type="entry name" value="ACYL-COA DEHYDROGENASE"/>
    <property type="match status" value="1"/>
</dbReference>
<evidence type="ECO:0000259" key="8">
    <source>
        <dbReference type="Pfam" id="PF02770"/>
    </source>
</evidence>
<dbReference type="InterPro" id="IPR009075">
    <property type="entry name" value="AcylCo_DH/oxidase_C"/>
</dbReference>
<proteinExistence type="inferred from homology"/>
<dbReference type="Pfam" id="PF02771">
    <property type="entry name" value="Acyl-CoA_dh_N"/>
    <property type="match status" value="1"/>
</dbReference>
<evidence type="ECO:0000256" key="6">
    <source>
        <dbReference type="RuleBase" id="RU362125"/>
    </source>
</evidence>
<keyword evidence="5 6" id="KW-0560">Oxidoreductase</keyword>
<name>A0A1H0E8Q5_9PSED</name>
<dbReference type="InterPro" id="IPR037069">
    <property type="entry name" value="AcylCoA_DH/ox_N_sf"/>
</dbReference>
<dbReference type="InterPro" id="IPR036250">
    <property type="entry name" value="AcylCo_DH-like_C"/>
</dbReference>
<dbReference type="CDD" id="cd00567">
    <property type="entry name" value="ACAD"/>
    <property type="match status" value="1"/>
</dbReference>
<evidence type="ECO:0000313" key="11">
    <source>
        <dbReference type="Proteomes" id="UP000242957"/>
    </source>
</evidence>
<dbReference type="EMBL" id="FNIJ01000005">
    <property type="protein sequence ID" value="SDN78709.1"/>
    <property type="molecule type" value="Genomic_DNA"/>
</dbReference>
<organism evidence="10 11">
    <name type="scientific">Pseudomonas jinjuensis</name>
    <dbReference type="NCBI Taxonomy" id="198616"/>
    <lineage>
        <taxon>Bacteria</taxon>
        <taxon>Pseudomonadati</taxon>
        <taxon>Pseudomonadota</taxon>
        <taxon>Gammaproteobacteria</taxon>
        <taxon>Pseudomonadales</taxon>
        <taxon>Pseudomonadaceae</taxon>
        <taxon>Pseudomonas</taxon>
    </lineage>
</organism>
<dbReference type="PANTHER" id="PTHR43884:SF20">
    <property type="entry name" value="ACYL-COA DEHYDROGENASE FADE28"/>
    <property type="match status" value="1"/>
</dbReference>
<dbReference type="Gene3D" id="2.40.110.10">
    <property type="entry name" value="Butyryl-CoA Dehydrogenase, subunit A, domain 2"/>
    <property type="match status" value="1"/>
</dbReference>
<evidence type="ECO:0000256" key="5">
    <source>
        <dbReference type="ARBA" id="ARBA00023002"/>
    </source>
</evidence>
<keyword evidence="3 6" id="KW-0285">Flavoprotein</keyword>
<evidence type="ECO:0000259" key="7">
    <source>
        <dbReference type="Pfam" id="PF00441"/>
    </source>
</evidence>
<dbReference type="Pfam" id="PF00441">
    <property type="entry name" value="Acyl-CoA_dh_1"/>
    <property type="match status" value="1"/>
</dbReference>
<dbReference type="AlphaFoldDB" id="A0A1H0E8Q5"/>
<feature type="domain" description="Acyl-CoA dehydrogenase/oxidase C-terminal" evidence="7">
    <location>
        <begin position="240"/>
        <end position="364"/>
    </location>
</feature>
<dbReference type="InterPro" id="IPR006091">
    <property type="entry name" value="Acyl-CoA_Oxase/DH_mid-dom"/>
</dbReference>
<dbReference type="OrthoDB" id="9769473at2"/>
<accession>A0A1H0E8Q5</accession>
<evidence type="ECO:0000256" key="3">
    <source>
        <dbReference type="ARBA" id="ARBA00022630"/>
    </source>
</evidence>
<dbReference type="GO" id="GO:0003995">
    <property type="term" value="F:acyl-CoA dehydrogenase activity"/>
    <property type="evidence" value="ECO:0007669"/>
    <property type="project" value="TreeGrafter"/>
</dbReference>
<dbReference type="STRING" id="198616.SAMN05216193_10581"/>
<keyword evidence="4 6" id="KW-0274">FAD</keyword>
<comment type="cofactor">
    <cofactor evidence="1 6">
        <name>FAD</name>
        <dbReference type="ChEBI" id="CHEBI:57692"/>
    </cofactor>
</comment>
<evidence type="ECO:0000256" key="4">
    <source>
        <dbReference type="ARBA" id="ARBA00022827"/>
    </source>
</evidence>
<evidence type="ECO:0000313" key="10">
    <source>
        <dbReference type="EMBL" id="SDN78709.1"/>
    </source>
</evidence>
<dbReference type="SUPFAM" id="SSF47203">
    <property type="entry name" value="Acyl-CoA dehydrogenase C-terminal domain-like"/>
    <property type="match status" value="1"/>
</dbReference>
<feature type="domain" description="Acyl-CoA dehydrogenase/oxidase N-terminal" evidence="9">
    <location>
        <begin position="6"/>
        <end position="118"/>
    </location>
</feature>
<sequence>MDFAFSDEQQMLRDMLARYLDEQYGFDRRMAAVASAEGWRPECWQAFAGELGILSAAFPESLGGLGGGAVENQIVMEAIGRSLVLEPYLSTVVLAGGLLRRAGGALAERFIPGIMAGDVRIAWAQSEVQARSCLHDIETRARREGDAYLLNGHKTMVLDAASATHLLVSARTAGSRRDRDGISLLLVEKNAAGIRTRDYPTVDGGRAAEVWFDDVRVPASALLGAEGRGMDLLEPVYDEALVALCGEAVGVMQRMLADTVAYAKERRQFGVPIGSFQALQHRMVDMHIHIEQAAALTWMAVMQLDAPARERGMAASAAKVRIGKALKAVGQGAVQIHGGMGITEELAVGHYFKRATVIEQQFGSVDHHVRRYGELAGESSHES</sequence>
<gene>
    <name evidence="10" type="ORF">SAMN05216193_10581</name>
</gene>
<dbReference type="InterPro" id="IPR013786">
    <property type="entry name" value="AcylCoA_DH/ox_N"/>
</dbReference>
<evidence type="ECO:0008006" key="12">
    <source>
        <dbReference type="Google" id="ProtNLM"/>
    </source>
</evidence>
<dbReference type="Pfam" id="PF02770">
    <property type="entry name" value="Acyl-CoA_dh_M"/>
    <property type="match status" value="1"/>
</dbReference>
<evidence type="ECO:0000256" key="1">
    <source>
        <dbReference type="ARBA" id="ARBA00001974"/>
    </source>
</evidence>
<evidence type="ECO:0000259" key="9">
    <source>
        <dbReference type="Pfam" id="PF02771"/>
    </source>
</evidence>
<dbReference type="InterPro" id="IPR009100">
    <property type="entry name" value="AcylCoA_DH/oxidase_NM_dom_sf"/>
</dbReference>
<dbReference type="InterPro" id="IPR046373">
    <property type="entry name" value="Acyl-CoA_Oxase/DH_mid-dom_sf"/>
</dbReference>
<feature type="domain" description="Acyl-CoA oxidase/dehydrogenase middle" evidence="8">
    <location>
        <begin position="123"/>
        <end position="215"/>
    </location>
</feature>